<feature type="signal peptide" evidence="1">
    <location>
        <begin position="1"/>
        <end position="26"/>
    </location>
</feature>
<dbReference type="SUPFAM" id="SSF51182">
    <property type="entry name" value="RmlC-like cupins"/>
    <property type="match status" value="1"/>
</dbReference>
<dbReference type="InterPro" id="IPR013096">
    <property type="entry name" value="Cupin_2"/>
</dbReference>
<evidence type="ECO:0000259" key="2">
    <source>
        <dbReference type="Pfam" id="PF07883"/>
    </source>
</evidence>
<feature type="domain" description="Cupin type-2" evidence="2">
    <location>
        <begin position="56"/>
        <end position="125"/>
    </location>
</feature>
<comment type="caution">
    <text evidence="3">The sequence shown here is derived from an EMBL/GenBank/DDBJ whole genome shotgun (WGS) entry which is preliminary data.</text>
</comment>
<evidence type="ECO:0000256" key="1">
    <source>
        <dbReference type="SAM" id="SignalP"/>
    </source>
</evidence>
<evidence type="ECO:0000313" key="4">
    <source>
        <dbReference type="Proteomes" id="UP001216558"/>
    </source>
</evidence>
<dbReference type="InterPro" id="IPR011051">
    <property type="entry name" value="RmlC_Cupin_sf"/>
</dbReference>
<gene>
    <name evidence="3" type="ORF">OIK40_03350</name>
</gene>
<sequence>MKKLAVATGLAVVVAIFATTAGQSQSAGLPDALAAGWQGEPVCELQHQAATHRVLLCTFPPGVGHERHYHPAHFGYALSGGTMRLTSEAGIREAEVEAGSSFSSTGVDWHEAVNIGETTVAYLMIEEL</sequence>
<keyword evidence="1" id="KW-0732">Signal</keyword>
<organism evidence="3 4">
    <name type="scientific">Erythrobacter fulvus</name>
    <dbReference type="NCBI Taxonomy" id="2987523"/>
    <lineage>
        <taxon>Bacteria</taxon>
        <taxon>Pseudomonadati</taxon>
        <taxon>Pseudomonadota</taxon>
        <taxon>Alphaproteobacteria</taxon>
        <taxon>Sphingomonadales</taxon>
        <taxon>Erythrobacteraceae</taxon>
        <taxon>Erythrobacter/Porphyrobacter group</taxon>
        <taxon>Erythrobacter</taxon>
    </lineage>
</organism>
<reference evidence="3 4" key="1">
    <citation type="submission" date="2022-10" db="EMBL/GenBank/DDBJ databases">
        <title>Erythrobacter sp. sf7 Genome sequencing.</title>
        <authorList>
            <person name="Park S."/>
        </authorList>
    </citation>
    <scope>NUCLEOTIDE SEQUENCE [LARGE SCALE GENOMIC DNA]</scope>
    <source>
        <strain evidence="4">sf7</strain>
    </source>
</reference>
<dbReference type="RefSeq" id="WP_273676213.1">
    <property type="nucleotide sequence ID" value="NZ_JAQQXQ010000002.1"/>
</dbReference>
<feature type="chain" id="PRO_5046154765" evidence="1">
    <location>
        <begin position="27"/>
        <end position="128"/>
    </location>
</feature>
<accession>A0ABT5JNF9</accession>
<keyword evidence="4" id="KW-1185">Reference proteome</keyword>
<name>A0ABT5JNF9_9SPHN</name>
<proteinExistence type="predicted"/>
<dbReference type="Pfam" id="PF07883">
    <property type="entry name" value="Cupin_2"/>
    <property type="match status" value="1"/>
</dbReference>
<evidence type="ECO:0000313" key="3">
    <source>
        <dbReference type="EMBL" id="MDC8753673.1"/>
    </source>
</evidence>
<dbReference type="Proteomes" id="UP001216558">
    <property type="component" value="Unassembled WGS sequence"/>
</dbReference>
<dbReference type="EMBL" id="JAQQXQ010000002">
    <property type="protein sequence ID" value="MDC8753673.1"/>
    <property type="molecule type" value="Genomic_DNA"/>
</dbReference>
<dbReference type="InterPro" id="IPR014710">
    <property type="entry name" value="RmlC-like_jellyroll"/>
</dbReference>
<protein>
    <submittedName>
        <fullName evidence="3">Cupin domain-containing protein</fullName>
    </submittedName>
</protein>
<dbReference type="Gene3D" id="2.60.120.10">
    <property type="entry name" value="Jelly Rolls"/>
    <property type="match status" value="1"/>
</dbReference>